<feature type="domain" description="DUF4232" evidence="2">
    <location>
        <begin position="53"/>
        <end position="179"/>
    </location>
</feature>
<dbReference type="EMBL" id="JAGPYQ010000001">
    <property type="protein sequence ID" value="MBQ0847984.1"/>
    <property type="molecule type" value="Genomic_DNA"/>
</dbReference>
<dbReference type="InterPro" id="IPR025326">
    <property type="entry name" value="DUF4232"/>
</dbReference>
<evidence type="ECO:0000259" key="2">
    <source>
        <dbReference type="Pfam" id="PF14016"/>
    </source>
</evidence>
<evidence type="ECO:0000256" key="1">
    <source>
        <dbReference type="SAM" id="SignalP"/>
    </source>
</evidence>
<evidence type="ECO:0000313" key="3">
    <source>
        <dbReference type="EMBL" id="MBQ0847984.1"/>
    </source>
</evidence>
<dbReference type="Pfam" id="PF14016">
    <property type="entry name" value="DUF4232"/>
    <property type="match status" value="1"/>
</dbReference>
<protein>
    <submittedName>
        <fullName evidence="3">DUF4232 domain-containing protein</fullName>
    </submittedName>
</protein>
<keyword evidence="4" id="KW-1185">Reference proteome</keyword>
<comment type="caution">
    <text evidence="3">The sequence shown here is derived from an EMBL/GenBank/DDBJ whole genome shotgun (WGS) entry which is preliminary data.</text>
</comment>
<proteinExistence type="predicted"/>
<name>A0A940XL49_9ACTN</name>
<feature type="chain" id="PRO_5037878708" evidence="1">
    <location>
        <begin position="39"/>
        <end position="188"/>
    </location>
</feature>
<dbReference type="AlphaFoldDB" id="A0A940XL49"/>
<keyword evidence="1" id="KW-0732">Signal</keyword>
<reference evidence="3 4" key="1">
    <citation type="submission" date="2021-04" db="EMBL/GenBank/DDBJ databases">
        <authorList>
            <person name="Tang X."/>
            <person name="Zhou X."/>
            <person name="Chen X."/>
            <person name="Cernava T."/>
            <person name="Zhang C."/>
        </authorList>
    </citation>
    <scope>NUCLEOTIDE SEQUENCE [LARGE SCALE GENOMIC DNA]</scope>
    <source>
        <strain evidence="3 4">BH-SS-21</strain>
    </source>
</reference>
<feature type="signal peptide" evidence="1">
    <location>
        <begin position="1"/>
        <end position="38"/>
    </location>
</feature>
<dbReference type="RefSeq" id="WP_210881608.1">
    <property type="nucleotide sequence ID" value="NZ_JAGPYQ010000001.1"/>
</dbReference>
<sequence length="188" mass="19375">MRKSTRSTRSFSRTAASSLAVAALALVGFQATGQTASAASTAASAEASSIATCTTANTEVSVSTVSRPINHLLLKATNTGTKPCYAYSAPFLRAGADAQAPLQWVEDSTPQSVLVLEPGRSAYAGILTYSPDGEGGSQVKNLGVILTDRKGHATATEKTLKLPGGGVFFNSSAAVTYWQDNAADALVW</sequence>
<evidence type="ECO:0000313" key="4">
    <source>
        <dbReference type="Proteomes" id="UP000677413"/>
    </source>
</evidence>
<dbReference type="Proteomes" id="UP000677413">
    <property type="component" value="Unassembled WGS sequence"/>
</dbReference>
<organism evidence="3 4">
    <name type="scientific">Streptomyces liliiviolaceus</name>
    <dbReference type="NCBI Taxonomy" id="2823109"/>
    <lineage>
        <taxon>Bacteria</taxon>
        <taxon>Bacillati</taxon>
        <taxon>Actinomycetota</taxon>
        <taxon>Actinomycetes</taxon>
        <taxon>Kitasatosporales</taxon>
        <taxon>Streptomycetaceae</taxon>
        <taxon>Streptomyces</taxon>
    </lineage>
</organism>
<accession>A0A940XL49</accession>
<gene>
    <name evidence="3" type="ORF">J8N05_07125</name>
</gene>